<keyword evidence="2" id="KW-1185">Reference proteome</keyword>
<dbReference type="EMBL" id="NBCO01000027">
    <property type="protein sequence ID" value="ORC86647.1"/>
    <property type="molecule type" value="Genomic_DNA"/>
</dbReference>
<reference evidence="1 2" key="1">
    <citation type="submission" date="2017-03" db="EMBL/GenBank/DDBJ databases">
        <title>An alternative strategy for trypanosome survival in the mammalian bloodstream revealed through genome and transcriptome analysis of the ubiquitous bovine parasite Trypanosoma (Megatrypanum) theileri.</title>
        <authorList>
            <person name="Kelly S."/>
            <person name="Ivens A."/>
            <person name="Mott A."/>
            <person name="O'Neill E."/>
            <person name="Emms D."/>
            <person name="Macleod O."/>
            <person name="Voorheis P."/>
            <person name="Matthews J."/>
            <person name="Matthews K."/>
            <person name="Carrington M."/>
        </authorList>
    </citation>
    <scope>NUCLEOTIDE SEQUENCE [LARGE SCALE GENOMIC DNA]</scope>
    <source>
        <strain evidence="1">Edinburgh</strain>
    </source>
</reference>
<gene>
    <name evidence="1" type="ORF">TM35_000272370</name>
</gene>
<evidence type="ECO:0000313" key="2">
    <source>
        <dbReference type="Proteomes" id="UP000192257"/>
    </source>
</evidence>
<dbReference type="VEuPathDB" id="TriTrypDB:TM35_000272370"/>
<protein>
    <submittedName>
        <fullName evidence="1">Uncharacterized protein</fullName>
    </submittedName>
</protein>
<name>A0A1X0NPN3_9TRYP</name>
<comment type="caution">
    <text evidence="1">The sequence shown here is derived from an EMBL/GenBank/DDBJ whole genome shotgun (WGS) entry which is preliminary data.</text>
</comment>
<accession>A0A1X0NPN3</accession>
<dbReference type="AlphaFoldDB" id="A0A1X0NPN3"/>
<evidence type="ECO:0000313" key="1">
    <source>
        <dbReference type="EMBL" id="ORC86647.1"/>
    </source>
</evidence>
<dbReference type="Proteomes" id="UP000192257">
    <property type="component" value="Unassembled WGS sequence"/>
</dbReference>
<proteinExistence type="predicted"/>
<feature type="non-terminal residue" evidence="1">
    <location>
        <position position="1"/>
    </location>
</feature>
<organism evidence="1 2">
    <name type="scientific">Trypanosoma theileri</name>
    <dbReference type="NCBI Taxonomy" id="67003"/>
    <lineage>
        <taxon>Eukaryota</taxon>
        <taxon>Discoba</taxon>
        <taxon>Euglenozoa</taxon>
        <taxon>Kinetoplastea</taxon>
        <taxon>Metakinetoplastina</taxon>
        <taxon>Trypanosomatida</taxon>
        <taxon>Trypanosomatidae</taxon>
        <taxon>Trypanosoma</taxon>
    </lineage>
</organism>
<dbReference type="GeneID" id="39987910"/>
<dbReference type="RefSeq" id="XP_028880713.1">
    <property type="nucleotide sequence ID" value="XM_029028130.1"/>
</dbReference>
<sequence length="116" mass="13292">TLLSFLFRIKSSNKETIPFLSIMQKNVNTNKGSPGEVHHLPSFPLQALEKTTAREATVQQTTHTFVSAFRQYYSSPHHHQSAIKKNNNTDYSQNININFIFLFFASHPVCKKTQPK</sequence>